<feature type="transmembrane region" description="Helical" evidence="1">
    <location>
        <begin position="246"/>
        <end position="264"/>
    </location>
</feature>
<dbReference type="Proteomes" id="UP000193240">
    <property type="component" value="Unassembled WGS sequence"/>
</dbReference>
<reference evidence="3 4" key="1">
    <citation type="journal article" date="2017" name="Genome Announc.">
        <title>Genome sequence of the saprophytic ascomycete Epicoccum nigrum ICMP 19927 strain isolated from New Zealand.</title>
        <authorList>
            <person name="Fokin M."/>
            <person name="Fleetwood D."/>
            <person name="Weir B.S."/>
            <person name="Villas-Boas S.G."/>
        </authorList>
    </citation>
    <scope>NUCLEOTIDE SEQUENCE [LARGE SCALE GENOMIC DNA]</scope>
    <source>
        <strain evidence="3 4">ICMP 19927</strain>
    </source>
</reference>
<name>A0A1Y2M8R7_EPING</name>
<feature type="domain" description="DUF6594" evidence="2">
    <location>
        <begin position="35"/>
        <end position="283"/>
    </location>
</feature>
<feature type="transmembrane region" description="Helical" evidence="1">
    <location>
        <begin position="219"/>
        <end position="240"/>
    </location>
</feature>
<keyword evidence="1" id="KW-0472">Membrane</keyword>
<dbReference type="Pfam" id="PF20237">
    <property type="entry name" value="DUF6594"/>
    <property type="match status" value="1"/>
</dbReference>
<dbReference type="PANTHER" id="PTHR34502:SF3">
    <property type="entry name" value="DUF6594 DOMAIN-CONTAINING PROTEIN"/>
    <property type="match status" value="1"/>
</dbReference>
<evidence type="ECO:0000259" key="2">
    <source>
        <dbReference type="Pfam" id="PF20237"/>
    </source>
</evidence>
<dbReference type="InterPro" id="IPR046529">
    <property type="entry name" value="DUF6594"/>
</dbReference>
<organism evidence="3 4">
    <name type="scientific">Epicoccum nigrum</name>
    <name type="common">Soil fungus</name>
    <name type="synonym">Epicoccum purpurascens</name>
    <dbReference type="NCBI Taxonomy" id="105696"/>
    <lineage>
        <taxon>Eukaryota</taxon>
        <taxon>Fungi</taxon>
        <taxon>Dikarya</taxon>
        <taxon>Ascomycota</taxon>
        <taxon>Pezizomycotina</taxon>
        <taxon>Dothideomycetes</taxon>
        <taxon>Pleosporomycetidae</taxon>
        <taxon>Pleosporales</taxon>
        <taxon>Pleosporineae</taxon>
        <taxon>Didymellaceae</taxon>
        <taxon>Epicoccum</taxon>
    </lineage>
</organism>
<dbReference type="STRING" id="105696.A0A1Y2M8R7"/>
<sequence length="294" mass="33678">MIALFRYGVQCLQRHKTTIPADLESNKIEEYKSGYPQYTALLSAHNPWMICRRFDKLRARIVLLKQDKLSVLEQRLERIDQEETSLLFLGKSRCDRNEDRLSTLSEIEAALADYDQFVGTSSRMLHLQPANGRDIASLRNWVKGTGCLAREETAYLAYRSDLASLAPVVDNTILQFETWVEEKLAKYWQGFRKSRYNDRSTNPNVYIYQGPLVHRTAKAILICLITLLLMMPIIMCNLVTTIAVRILIILICTVLYLLILSWLTKSRTMELTLAGATYVTVLVVFISGTTSKQD</sequence>
<protein>
    <recommendedName>
        <fullName evidence="2">DUF6594 domain-containing protein</fullName>
    </recommendedName>
</protein>
<proteinExistence type="predicted"/>
<feature type="transmembrane region" description="Helical" evidence="1">
    <location>
        <begin position="271"/>
        <end position="290"/>
    </location>
</feature>
<evidence type="ECO:0000256" key="1">
    <source>
        <dbReference type="SAM" id="Phobius"/>
    </source>
</evidence>
<keyword evidence="1" id="KW-0812">Transmembrane</keyword>
<evidence type="ECO:0000313" key="3">
    <source>
        <dbReference type="EMBL" id="OSS51608.1"/>
    </source>
</evidence>
<accession>A0A1Y2M8R7</accession>
<keyword evidence="1" id="KW-1133">Transmembrane helix</keyword>
<dbReference type="AlphaFoldDB" id="A0A1Y2M8R7"/>
<keyword evidence="4" id="KW-1185">Reference proteome</keyword>
<dbReference type="EMBL" id="KZ107840">
    <property type="protein sequence ID" value="OSS51608.1"/>
    <property type="molecule type" value="Genomic_DNA"/>
</dbReference>
<dbReference type="PANTHER" id="PTHR34502">
    <property type="entry name" value="DUF6594 DOMAIN-CONTAINING PROTEIN-RELATED"/>
    <property type="match status" value="1"/>
</dbReference>
<dbReference type="OMA" id="LVELWIK"/>
<gene>
    <name evidence="3" type="ORF">B5807_03238</name>
</gene>
<dbReference type="InParanoid" id="A0A1Y2M8R7"/>
<evidence type="ECO:0000313" key="4">
    <source>
        <dbReference type="Proteomes" id="UP000193240"/>
    </source>
</evidence>